<dbReference type="InterPro" id="IPR014048">
    <property type="entry name" value="MethylDNA_cys_MeTrfase_DNA-bd"/>
</dbReference>
<dbReference type="OMA" id="AVKYGWG"/>
<dbReference type="GO" id="GO:0006281">
    <property type="term" value="P:DNA repair"/>
    <property type="evidence" value="ECO:0007669"/>
    <property type="project" value="InterPro"/>
</dbReference>
<dbReference type="PANTHER" id="PTHR10815">
    <property type="entry name" value="METHYLATED-DNA--PROTEIN-CYSTEINE METHYLTRANSFERASE"/>
    <property type="match status" value="1"/>
</dbReference>
<accession>E2APV1</accession>
<dbReference type="Proteomes" id="UP000000311">
    <property type="component" value="Unassembled WGS sequence"/>
</dbReference>
<keyword evidence="2" id="KW-0227">DNA damage</keyword>
<dbReference type="GO" id="GO:0032259">
    <property type="term" value="P:methylation"/>
    <property type="evidence" value="ECO:0007669"/>
    <property type="project" value="UniProtKB-KW"/>
</dbReference>
<dbReference type="PANTHER" id="PTHR10815:SF13">
    <property type="entry name" value="METHYLATED-DNA--PROTEIN-CYSTEINE METHYLTRANSFERASE"/>
    <property type="match status" value="1"/>
</dbReference>
<dbReference type="Pfam" id="PF01035">
    <property type="entry name" value="DNA_binding_1"/>
    <property type="match status" value="1"/>
</dbReference>
<sequence>MTFHLLYAFHRTSFGKCLIAITDTDEDVTYLGFDEDESEALKILKLKWPMTKILEDTESKTKAIIEKIFHPDTSHLHSIRVLMKGTEFQIKVWRSLISIPNKTITTYEKIAQDIGNPKAAIAVGSAISKNYIAYIVPCHRVKGKNGSNNYSWGVERKEAMLEYERQHT</sequence>
<evidence type="ECO:0000256" key="2">
    <source>
        <dbReference type="ARBA" id="ARBA00022763"/>
    </source>
</evidence>
<dbReference type="Gene3D" id="3.30.160.70">
    <property type="entry name" value="Methylated DNA-protein cysteine methyltransferase domain"/>
    <property type="match status" value="1"/>
</dbReference>
<dbReference type="STRING" id="104421.E2APV1"/>
<feature type="domain" description="Methylated-DNA-[protein]-cysteine S-methyltransferase DNA binding" evidence="3">
    <location>
        <begin position="87"/>
        <end position="165"/>
    </location>
</feature>
<proteinExistence type="predicted"/>
<dbReference type="InParanoid" id="E2APV1"/>
<organism evidence="5">
    <name type="scientific">Camponotus floridanus</name>
    <name type="common">Florida carpenter ant</name>
    <dbReference type="NCBI Taxonomy" id="104421"/>
    <lineage>
        <taxon>Eukaryota</taxon>
        <taxon>Metazoa</taxon>
        <taxon>Ecdysozoa</taxon>
        <taxon>Arthropoda</taxon>
        <taxon>Hexapoda</taxon>
        <taxon>Insecta</taxon>
        <taxon>Pterygota</taxon>
        <taxon>Neoptera</taxon>
        <taxon>Endopterygota</taxon>
        <taxon>Hymenoptera</taxon>
        <taxon>Apocrita</taxon>
        <taxon>Aculeata</taxon>
        <taxon>Formicoidea</taxon>
        <taxon>Formicidae</taxon>
        <taxon>Formicinae</taxon>
        <taxon>Camponotus</taxon>
    </lineage>
</organism>
<evidence type="ECO:0000313" key="5">
    <source>
        <dbReference type="Proteomes" id="UP000000311"/>
    </source>
</evidence>
<evidence type="ECO:0000256" key="1">
    <source>
        <dbReference type="ARBA" id="ARBA00011918"/>
    </source>
</evidence>
<dbReference type="InterPro" id="IPR036388">
    <property type="entry name" value="WH-like_DNA-bd_sf"/>
</dbReference>
<dbReference type="CDD" id="cd06445">
    <property type="entry name" value="ATase"/>
    <property type="match status" value="1"/>
</dbReference>
<dbReference type="InterPro" id="IPR036631">
    <property type="entry name" value="MGMT_N_sf"/>
</dbReference>
<gene>
    <name evidence="4" type="ORF">EAG_14496</name>
</gene>
<dbReference type="AlphaFoldDB" id="E2APV1"/>
<evidence type="ECO:0000313" key="4">
    <source>
        <dbReference type="EMBL" id="EFN64577.1"/>
    </source>
</evidence>
<dbReference type="NCBIfam" id="TIGR00589">
    <property type="entry name" value="ogt"/>
    <property type="match status" value="1"/>
</dbReference>
<dbReference type="GO" id="GO:0003908">
    <property type="term" value="F:methylated-DNA-[protein]-cysteine S-methyltransferase activity"/>
    <property type="evidence" value="ECO:0007669"/>
    <property type="project" value="UniProtKB-EC"/>
</dbReference>
<keyword evidence="4" id="KW-0808">Transferase</keyword>
<reference evidence="4 5" key="1">
    <citation type="journal article" date="2010" name="Science">
        <title>Genomic comparison of the ants Camponotus floridanus and Harpegnathos saltator.</title>
        <authorList>
            <person name="Bonasio R."/>
            <person name="Zhang G."/>
            <person name="Ye C."/>
            <person name="Mutti N.S."/>
            <person name="Fang X."/>
            <person name="Qin N."/>
            <person name="Donahue G."/>
            <person name="Yang P."/>
            <person name="Li Q."/>
            <person name="Li C."/>
            <person name="Zhang P."/>
            <person name="Huang Z."/>
            <person name="Berger S.L."/>
            <person name="Reinberg D."/>
            <person name="Wang J."/>
            <person name="Liebig J."/>
        </authorList>
    </citation>
    <scope>NUCLEOTIDE SEQUENCE [LARGE SCALE GENOMIC DNA]</scope>
    <source>
        <strain evidence="5">C129</strain>
    </source>
</reference>
<keyword evidence="5" id="KW-1185">Reference proteome</keyword>
<dbReference type="SUPFAM" id="SSF46767">
    <property type="entry name" value="Methylated DNA-protein cysteine methyltransferase, C-terminal domain"/>
    <property type="match status" value="1"/>
</dbReference>
<dbReference type="Gene3D" id="1.10.10.10">
    <property type="entry name" value="Winged helix-like DNA-binding domain superfamily/Winged helix DNA-binding domain"/>
    <property type="match status" value="1"/>
</dbReference>
<dbReference type="SUPFAM" id="SSF53155">
    <property type="entry name" value="Methylated DNA-protein cysteine methyltransferase domain"/>
    <property type="match status" value="1"/>
</dbReference>
<name>E2APV1_CAMFO</name>
<dbReference type="InterPro" id="IPR036217">
    <property type="entry name" value="MethylDNA_cys_MeTrfase_DNAb"/>
</dbReference>
<protein>
    <recommendedName>
        <fullName evidence="1">methylated-DNA--[protein]-cysteine S-methyltransferase</fullName>
        <ecNumber evidence="1">2.1.1.63</ecNumber>
    </recommendedName>
</protein>
<dbReference type="OrthoDB" id="1907495at2759"/>
<evidence type="ECO:0000259" key="3">
    <source>
        <dbReference type="Pfam" id="PF01035"/>
    </source>
</evidence>
<dbReference type="EC" id="2.1.1.63" evidence="1"/>
<dbReference type="EMBL" id="GL441581">
    <property type="protein sequence ID" value="EFN64577.1"/>
    <property type="molecule type" value="Genomic_DNA"/>
</dbReference>
<keyword evidence="4" id="KW-0489">Methyltransferase</keyword>